<comment type="caution">
    <text evidence="3">The sequence shown here is derived from an EMBL/GenBank/DDBJ whole genome shotgun (WGS) entry which is preliminary data.</text>
</comment>
<evidence type="ECO:0000313" key="4">
    <source>
        <dbReference type="Proteomes" id="UP000598996"/>
    </source>
</evidence>
<dbReference type="InterPro" id="IPR000914">
    <property type="entry name" value="SBP_5_dom"/>
</dbReference>
<dbReference type="EMBL" id="JAENHO010000011">
    <property type="protein sequence ID" value="MBL7259540.1"/>
    <property type="molecule type" value="Genomic_DNA"/>
</dbReference>
<dbReference type="Pfam" id="PF00496">
    <property type="entry name" value="SBP_bac_5"/>
    <property type="match status" value="1"/>
</dbReference>
<reference evidence="3 4" key="1">
    <citation type="submission" date="2021-01" db="EMBL/GenBank/DDBJ databases">
        <title>Actinoplanes sp. nov. LDG1-01 isolated from lichen.</title>
        <authorList>
            <person name="Saeng-In P."/>
            <person name="Phongsopitanun W."/>
            <person name="Kanchanasin P."/>
            <person name="Yuki M."/>
            <person name="Kudo T."/>
            <person name="Ohkuma M."/>
            <person name="Tanasupawat S."/>
        </authorList>
    </citation>
    <scope>NUCLEOTIDE SEQUENCE [LARGE SCALE GENOMIC DNA]</scope>
    <source>
        <strain evidence="3 4">LDG1-01</strain>
    </source>
</reference>
<dbReference type="RefSeq" id="WP_202996234.1">
    <property type="nucleotide sequence ID" value="NZ_JAENHO010000011.1"/>
</dbReference>
<feature type="chain" id="PRO_5047132163" evidence="1">
    <location>
        <begin position="29"/>
        <end position="503"/>
    </location>
</feature>
<dbReference type="SUPFAM" id="SSF53850">
    <property type="entry name" value="Periplasmic binding protein-like II"/>
    <property type="match status" value="1"/>
</dbReference>
<feature type="signal peptide" evidence="1">
    <location>
        <begin position="1"/>
        <end position="28"/>
    </location>
</feature>
<proteinExistence type="predicted"/>
<keyword evidence="1" id="KW-0732">Signal</keyword>
<dbReference type="Proteomes" id="UP000598996">
    <property type="component" value="Unassembled WGS sequence"/>
</dbReference>
<keyword evidence="4" id="KW-1185">Reference proteome</keyword>
<dbReference type="Gene3D" id="3.10.105.10">
    <property type="entry name" value="Dipeptide-binding Protein, Domain 3"/>
    <property type="match status" value="1"/>
</dbReference>
<dbReference type="PANTHER" id="PTHR30290:SF65">
    <property type="entry name" value="MONOACYL PHOSPHATIDYLINOSITOL TETRAMANNOSIDE-BINDING PROTEIN LPQW-RELATED"/>
    <property type="match status" value="1"/>
</dbReference>
<dbReference type="Gene3D" id="3.40.190.10">
    <property type="entry name" value="Periplasmic binding protein-like II"/>
    <property type="match status" value="1"/>
</dbReference>
<evidence type="ECO:0000313" key="3">
    <source>
        <dbReference type="EMBL" id="MBL7259540.1"/>
    </source>
</evidence>
<accession>A0ABS1VYK5</accession>
<organism evidence="3 4">
    <name type="scientific">Paractinoplanes lichenicola</name>
    <dbReference type="NCBI Taxonomy" id="2802976"/>
    <lineage>
        <taxon>Bacteria</taxon>
        <taxon>Bacillati</taxon>
        <taxon>Actinomycetota</taxon>
        <taxon>Actinomycetes</taxon>
        <taxon>Micromonosporales</taxon>
        <taxon>Micromonosporaceae</taxon>
        <taxon>Paractinoplanes</taxon>
    </lineage>
</organism>
<dbReference type="InterPro" id="IPR030678">
    <property type="entry name" value="Peptide/Ni-bd"/>
</dbReference>
<feature type="domain" description="Solute-binding protein family 5" evidence="2">
    <location>
        <begin position="74"/>
        <end position="424"/>
    </location>
</feature>
<sequence length="503" mass="52106">MTLPARLRLAAACLLLTALTACSGGSPAATGDSLAVALQFPPRSAYAFDADDGALLMTLGVAETLTTVDENAQPAPGLATEWTPTSSPRTWRFTLRAGVTFHDGTPLTPDAVVTALTYISTVTAPPRAVRDIGFTVRADGADAVLISTKEPDPVLPLRMSSGNLGILAPSAYREGAAPAVTRTATGPYVLTEVNGADSATLSRNDAYWGPKAGAAKVTVRYVTDPQSRALALQSGDVQFAEGLPQASIAQVESAGASVQSYPAARTIELLMNQSAAPFDDVRVRRAVTAALDRPTLAAKVLGGAATPASDLFGSAVPWGATAAPPAADVATAKRLLAEAGKSALTVRLWTFPNRPEMPVLASAIQAMLGEAGIKVEVTVGDYAAHEPKILAGQFDMFLNSRSYLSDFADAASVLTSDYTCQGGYNIDHFCAPSFDKLIAGLSRTTDVGERQKVFAQAAKMLTEQAVGVMIVHPSNSAGSRGATGFVPDPLGVQPVLPKLRPAG</sequence>
<gene>
    <name evidence="3" type="ORF">JKJ07_35010</name>
</gene>
<dbReference type="CDD" id="cd08490">
    <property type="entry name" value="PBP2_NikA_DppA_OppA_like_3"/>
    <property type="match status" value="1"/>
</dbReference>
<dbReference type="InterPro" id="IPR039424">
    <property type="entry name" value="SBP_5"/>
</dbReference>
<name>A0ABS1VYK5_9ACTN</name>
<dbReference type="PIRSF" id="PIRSF002741">
    <property type="entry name" value="MppA"/>
    <property type="match status" value="1"/>
</dbReference>
<dbReference type="PANTHER" id="PTHR30290">
    <property type="entry name" value="PERIPLASMIC BINDING COMPONENT OF ABC TRANSPORTER"/>
    <property type="match status" value="1"/>
</dbReference>
<evidence type="ECO:0000259" key="2">
    <source>
        <dbReference type="Pfam" id="PF00496"/>
    </source>
</evidence>
<evidence type="ECO:0000256" key="1">
    <source>
        <dbReference type="SAM" id="SignalP"/>
    </source>
</evidence>
<protein>
    <submittedName>
        <fullName evidence="3">ABC transporter substrate-binding protein</fullName>
    </submittedName>
</protein>
<dbReference type="PROSITE" id="PS51257">
    <property type="entry name" value="PROKAR_LIPOPROTEIN"/>
    <property type="match status" value="1"/>
</dbReference>